<feature type="region of interest" description="Disordered" evidence="1">
    <location>
        <begin position="1"/>
        <end position="77"/>
    </location>
</feature>
<accession>C0HGW1</accession>
<dbReference type="EnsemblPlants" id="Zm00001eb332560_T002">
    <property type="protein sequence ID" value="Zm00001eb332560_P002"/>
    <property type="gene ID" value="Zm00001eb332560"/>
</dbReference>
<dbReference type="Proteomes" id="UP000007305">
    <property type="component" value="Chromosome 8"/>
</dbReference>
<keyword evidence="5" id="KW-1185">Reference proteome</keyword>
<dbReference type="PANTHER" id="PTHR33334:SF6">
    <property type="entry name" value="OS01G0281100 PROTEIN"/>
    <property type="match status" value="1"/>
</dbReference>
<dbReference type="eggNOG" id="ENOG502QT3G">
    <property type="taxonomic scope" value="Eukaryota"/>
</dbReference>
<dbReference type="EMBL" id="BT061567">
    <property type="protein sequence ID" value="ACN26264.1"/>
    <property type="molecule type" value="mRNA"/>
</dbReference>
<dbReference type="ExpressionAtlas" id="C0HGW1">
    <property type="expression patterns" value="baseline and differential"/>
</dbReference>
<dbReference type="Gramene" id="Zm00001eb332560_T002">
    <property type="protein sequence ID" value="Zm00001eb332560_P002"/>
    <property type="gene ID" value="Zm00001eb332560"/>
</dbReference>
<dbReference type="PANTHER" id="PTHR33334">
    <property type="entry name" value="PROTEIN LNK1"/>
    <property type="match status" value="1"/>
</dbReference>
<dbReference type="KEGG" id="zma:100381542"/>
<evidence type="ECO:0000313" key="3">
    <source>
        <dbReference type="EMBL" id="AQK89220.1"/>
    </source>
</evidence>
<dbReference type="OrthoDB" id="1939712at2759"/>
<organism evidence="2">
    <name type="scientific">Zea mays</name>
    <name type="common">Maize</name>
    <dbReference type="NCBI Taxonomy" id="4577"/>
    <lineage>
        <taxon>Eukaryota</taxon>
        <taxon>Viridiplantae</taxon>
        <taxon>Streptophyta</taxon>
        <taxon>Embryophyta</taxon>
        <taxon>Tracheophyta</taxon>
        <taxon>Spermatophyta</taxon>
        <taxon>Magnoliopsida</taxon>
        <taxon>Liliopsida</taxon>
        <taxon>Poales</taxon>
        <taxon>Poaceae</taxon>
        <taxon>PACMAD clade</taxon>
        <taxon>Panicoideae</taxon>
        <taxon>Andropogonodae</taxon>
        <taxon>Andropogoneae</taxon>
        <taxon>Tripsacinae</taxon>
        <taxon>Zea</taxon>
    </lineage>
</organism>
<dbReference type="GeneID" id="100381542"/>
<dbReference type="GO" id="GO:0007623">
    <property type="term" value="P:circadian rhythm"/>
    <property type="evidence" value="ECO:0007669"/>
    <property type="project" value="InterPro"/>
</dbReference>
<feature type="compositionally biased region" description="Low complexity" evidence="1">
    <location>
        <begin position="267"/>
        <end position="285"/>
    </location>
</feature>
<proteinExistence type="evidence at transcript level"/>
<dbReference type="PaxDb" id="4577-GRMZM2G304091_P02"/>
<evidence type="ECO:0000313" key="2">
    <source>
        <dbReference type="EMBL" id="ACN26264.1"/>
    </source>
</evidence>
<feature type="compositionally biased region" description="Basic and acidic residues" evidence="1">
    <location>
        <begin position="334"/>
        <end position="348"/>
    </location>
</feature>
<name>C0HGW1_MAIZE</name>
<evidence type="ECO:0000313" key="4">
    <source>
        <dbReference type="EnsemblPlants" id="Zm00001eb332560_P002"/>
    </source>
</evidence>
<sequence>MSATMAWYPLPQSGGTGTPSGGGELLDDQSGGWALWSFGSADDDHGAGVVRAETHGSSDERTEEGRPAPPQQQQQATDDIFMSQFSDEEVRKMDDAPFEALGMFPDSMHQLLSYENMLSGGALLSCCSSEDLLLNATLGVDAMDTCGFPLFSHDLQLQSAAPDLTLTPEDQVLVCASDVWCCSRLDHARHCSDEPSPGCSFRWCQDGASFAATKRSRSSVADEGGFLFQALVLRELEDVVFQLTKRTRVCFRDAFFRLAESSSAKCGAANGTPPPSSATATATGGRISTPGPGRPERETNAIDRTVADLTMRPAVLASRCPADGDSGAEAHSATTDRHDDGVERAPRD</sequence>
<dbReference type="InterPro" id="IPR039928">
    <property type="entry name" value="LNK"/>
</dbReference>
<feature type="compositionally biased region" description="Basic and acidic residues" evidence="1">
    <location>
        <begin position="42"/>
        <end position="66"/>
    </location>
</feature>
<gene>
    <name evidence="4" type="primary">LOC100381542</name>
    <name evidence="3" type="ORF">ZEAMMB73_Zm00001d008222</name>
</gene>
<reference evidence="4" key="4">
    <citation type="submission" date="2019-07" db="EMBL/GenBank/DDBJ databases">
        <authorList>
            <person name="Seetharam A."/>
            <person name="Woodhouse M."/>
            <person name="Cannon E."/>
        </authorList>
    </citation>
    <scope>NUCLEOTIDE SEQUENCE [LARGE SCALE GENOMIC DNA]</scope>
    <source>
        <strain evidence="4">cv. B73</strain>
    </source>
</reference>
<dbReference type="OMA" id="ARHCSDE"/>
<feature type="compositionally biased region" description="Gly residues" evidence="1">
    <location>
        <begin position="14"/>
        <end position="24"/>
    </location>
</feature>
<dbReference type="RefSeq" id="NP_001167841.1">
    <property type="nucleotide sequence ID" value="NM_001174370.1"/>
</dbReference>
<feature type="region of interest" description="Disordered" evidence="1">
    <location>
        <begin position="265"/>
        <end position="348"/>
    </location>
</feature>
<reference evidence="3" key="3">
    <citation type="submission" date="2015-12" db="EMBL/GenBank/DDBJ databases">
        <title>Update maize B73 reference genome by single molecule sequencing technologies.</title>
        <authorList>
            <consortium name="Maize Genome Sequencing Project"/>
            <person name="Ware D."/>
        </authorList>
    </citation>
    <scope>NUCLEOTIDE SEQUENCE</scope>
    <source>
        <tissue evidence="3">Seedling</tissue>
    </source>
</reference>
<reference evidence="4" key="5">
    <citation type="submission" date="2021-05" db="UniProtKB">
        <authorList>
            <consortium name="EnsemblPlants"/>
        </authorList>
    </citation>
    <scope>IDENTIFICATION</scope>
    <source>
        <strain evidence="4">cv. B73</strain>
    </source>
</reference>
<evidence type="ECO:0000313" key="5">
    <source>
        <dbReference type="Proteomes" id="UP000007305"/>
    </source>
</evidence>
<dbReference type="AlphaFoldDB" id="C0HGW1"/>
<reference evidence="5" key="2">
    <citation type="journal article" date="2009" name="Science">
        <title>The B73 maize genome: complexity, diversity, and dynamics.</title>
        <authorList>
            <person name="Schnable P.S."/>
            <person name="Ware D."/>
            <person name="Fulton R.S."/>
            <person name="Stein J.C."/>
            <person name="Wei F."/>
            <person name="Pasternak S."/>
            <person name="Liang C."/>
            <person name="Zhang J."/>
            <person name="Fulton L."/>
            <person name="Graves T.A."/>
            <person name="Minx P."/>
            <person name="Reily A.D."/>
            <person name="Courtney L."/>
            <person name="Kruchowski S.S."/>
            <person name="Tomlinson C."/>
            <person name="Strong C."/>
            <person name="Delehaunty K."/>
            <person name="Fronick C."/>
            <person name="Courtney B."/>
            <person name="Rock S.M."/>
            <person name="Belter E."/>
            <person name="Du F."/>
            <person name="Kim K."/>
            <person name="Abbott R.M."/>
            <person name="Cotton M."/>
            <person name="Levy A."/>
            <person name="Marchetto P."/>
            <person name="Ochoa K."/>
            <person name="Jackson S.M."/>
            <person name="Gillam B."/>
            <person name="Chen W."/>
            <person name="Yan L."/>
            <person name="Higginbotham J."/>
            <person name="Cardenas M."/>
            <person name="Waligorski J."/>
            <person name="Applebaum E."/>
            <person name="Phelps L."/>
            <person name="Falcone J."/>
            <person name="Kanchi K."/>
            <person name="Thane T."/>
            <person name="Scimone A."/>
            <person name="Thane N."/>
            <person name="Henke J."/>
            <person name="Wang T."/>
            <person name="Ruppert J."/>
            <person name="Shah N."/>
            <person name="Rotter K."/>
            <person name="Hodges J."/>
            <person name="Ingenthron E."/>
            <person name="Cordes M."/>
            <person name="Kohlberg S."/>
            <person name="Sgro J."/>
            <person name="Delgado B."/>
            <person name="Mead K."/>
            <person name="Chinwalla A."/>
            <person name="Leonard S."/>
            <person name="Crouse K."/>
            <person name="Collura K."/>
            <person name="Kudrna D."/>
            <person name="Currie J."/>
            <person name="He R."/>
            <person name="Angelova A."/>
            <person name="Rajasekar S."/>
            <person name="Mueller T."/>
            <person name="Lomeli R."/>
            <person name="Scara G."/>
            <person name="Ko A."/>
            <person name="Delaney K."/>
            <person name="Wissotski M."/>
            <person name="Lopez G."/>
            <person name="Campos D."/>
            <person name="Braidotti M."/>
            <person name="Ashley E."/>
            <person name="Golser W."/>
            <person name="Kim H."/>
            <person name="Lee S."/>
            <person name="Lin J."/>
            <person name="Dujmic Z."/>
            <person name="Kim W."/>
            <person name="Talag J."/>
            <person name="Zuccolo A."/>
            <person name="Fan C."/>
            <person name="Sebastian A."/>
            <person name="Kramer M."/>
            <person name="Spiegel L."/>
            <person name="Nascimento L."/>
            <person name="Zutavern T."/>
            <person name="Miller B."/>
            <person name="Ambroise C."/>
            <person name="Muller S."/>
            <person name="Spooner W."/>
            <person name="Narechania A."/>
            <person name="Ren L."/>
            <person name="Wei S."/>
            <person name="Kumari S."/>
            <person name="Faga B."/>
            <person name="Levy M.J."/>
            <person name="McMahan L."/>
            <person name="Van Buren P."/>
            <person name="Vaughn M.W."/>
            <person name="Ying K."/>
            <person name="Yeh C.-T."/>
            <person name="Emrich S.J."/>
            <person name="Jia Y."/>
            <person name="Kalyanaraman A."/>
            <person name="Hsia A.-P."/>
            <person name="Barbazuk W.B."/>
            <person name="Baucom R.S."/>
            <person name="Brutnell T.P."/>
            <person name="Carpita N.C."/>
            <person name="Chaparro C."/>
            <person name="Chia J.-M."/>
            <person name="Deragon J.-M."/>
            <person name="Estill J.C."/>
            <person name="Fu Y."/>
            <person name="Jeddeloh J.A."/>
            <person name="Han Y."/>
            <person name="Lee H."/>
            <person name="Li P."/>
            <person name="Lisch D.R."/>
            <person name="Liu S."/>
            <person name="Liu Z."/>
            <person name="Nagel D.H."/>
            <person name="McCann M.C."/>
            <person name="SanMiguel P."/>
            <person name="Myers A.M."/>
            <person name="Nettleton D."/>
            <person name="Nguyen J."/>
            <person name="Penning B.W."/>
            <person name="Ponnala L."/>
            <person name="Schneider K.L."/>
            <person name="Schwartz D.C."/>
            <person name="Sharma A."/>
            <person name="Soderlund C."/>
            <person name="Springer N.M."/>
            <person name="Sun Q."/>
            <person name="Wang H."/>
            <person name="Waterman M."/>
            <person name="Westerman R."/>
            <person name="Wolfgruber T.K."/>
            <person name="Yang L."/>
            <person name="Yu Y."/>
            <person name="Zhang L."/>
            <person name="Zhou S."/>
            <person name="Zhu Q."/>
            <person name="Bennetzen J.L."/>
            <person name="Dawe R.K."/>
            <person name="Jiang J."/>
            <person name="Jiang N."/>
            <person name="Presting G.G."/>
            <person name="Wessler S.R."/>
            <person name="Aluru S."/>
            <person name="Martienssen R.A."/>
            <person name="Clifton S.W."/>
            <person name="McCombie W.R."/>
            <person name="Wing R.A."/>
            <person name="Wilson R.K."/>
        </authorList>
    </citation>
    <scope>NUCLEOTIDE SEQUENCE [LARGE SCALE GENOMIC DNA]</scope>
    <source>
        <strain evidence="5">cv. B73</strain>
    </source>
</reference>
<dbReference type="EMBL" id="CM000784">
    <property type="protein sequence ID" value="AQK89220.1"/>
    <property type="molecule type" value="Genomic_DNA"/>
</dbReference>
<evidence type="ECO:0000256" key="1">
    <source>
        <dbReference type="SAM" id="MobiDB-lite"/>
    </source>
</evidence>
<protein>
    <submittedName>
        <fullName evidence="2 4">Uncharacterized protein</fullName>
    </submittedName>
</protein>
<dbReference type="STRING" id="4577.C0HGW1"/>
<dbReference type="GO" id="GO:0006355">
    <property type="term" value="P:regulation of DNA-templated transcription"/>
    <property type="evidence" value="ECO:0007669"/>
    <property type="project" value="InterPro"/>
</dbReference>
<reference evidence="2" key="1">
    <citation type="journal article" date="2009" name="PLoS Genet.">
        <title>Sequencing, mapping, and analysis of 27,455 maize full-length cDNAs.</title>
        <authorList>
            <person name="Soderlund C."/>
            <person name="Descour A."/>
            <person name="Kudrna D."/>
            <person name="Bomhoff M."/>
            <person name="Boyd L."/>
            <person name="Currie J."/>
            <person name="Angelova A."/>
            <person name="Collura K."/>
            <person name="Wissotski M."/>
            <person name="Ashley E."/>
            <person name="Morrow D."/>
            <person name="Fernandes J."/>
            <person name="Walbot V."/>
            <person name="Yu Y."/>
        </authorList>
    </citation>
    <scope>NUCLEOTIDE SEQUENCE</scope>
    <source>
        <strain evidence="2">B73</strain>
    </source>
</reference>